<reference evidence="3" key="1">
    <citation type="submission" date="2011-04" db="EMBL/GenBank/DDBJ databases">
        <title>Evolution of plant cell wall degrading machinery underlies the functional diversity of forest fungi.</title>
        <authorList>
            <consortium name="US DOE Joint Genome Institute (JGI-PGF)"/>
            <person name="Eastwood D.C."/>
            <person name="Floudas D."/>
            <person name="Binder M."/>
            <person name="Majcherczyk A."/>
            <person name="Schneider P."/>
            <person name="Aerts A."/>
            <person name="Asiegbu F.O."/>
            <person name="Baker S.E."/>
            <person name="Barry K."/>
            <person name="Bendiksby M."/>
            <person name="Blumentritt M."/>
            <person name="Coutinho P.M."/>
            <person name="Cullen D."/>
            <person name="Cullen D."/>
            <person name="Gathman A."/>
            <person name="Goodell B."/>
            <person name="Henrissat B."/>
            <person name="Ihrmark K."/>
            <person name="Kauserud H."/>
            <person name="Kohler A."/>
            <person name="LaButti K."/>
            <person name="Lapidus A."/>
            <person name="Lavin J.L."/>
            <person name="Lee Y.-H."/>
            <person name="Lindquist E."/>
            <person name="Lilly W."/>
            <person name="Lucas S."/>
            <person name="Morin E."/>
            <person name="Murat C."/>
            <person name="Oguiza J.A."/>
            <person name="Park J."/>
            <person name="Pisabarro A.G."/>
            <person name="Riley R."/>
            <person name="Rosling A."/>
            <person name="Salamov A."/>
            <person name="Schmidt O."/>
            <person name="Schmutz J."/>
            <person name="Skrede I."/>
            <person name="Stenlid J."/>
            <person name="Wiebenga A."/>
            <person name="Xie X."/>
            <person name="Kues U."/>
            <person name="Hibbett D.S."/>
            <person name="Hoffmeister D."/>
            <person name="Hogberg N."/>
            <person name="Martin F."/>
            <person name="Grigoriev I.V."/>
            <person name="Watkinson S.C."/>
        </authorList>
    </citation>
    <scope>NUCLEOTIDE SEQUENCE</scope>
    <source>
        <strain evidence="3">S7.9</strain>
    </source>
</reference>
<gene>
    <name evidence="3" type="ORF">SERLADRAFT_440221</name>
</gene>
<dbReference type="InterPro" id="IPR005162">
    <property type="entry name" value="Retrotrans_gag_dom"/>
</dbReference>
<dbReference type="OrthoDB" id="2895259at2759"/>
<organism>
    <name type="scientific">Serpula lacrymans var. lacrymans (strain S7.9)</name>
    <name type="common">Dry rot fungus</name>
    <dbReference type="NCBI Taxonomy" id="578457"/>
    <lineage>
        <taxon>Eukaryota</taxon>
        <taxon>Fungi</taxon>
        <taxon>Dikarya</taxon>
        <taxon>Basidiomycota</taxon>
        <taxon>Agaricomycotina</taxon>
        <taxon>Agaricomycetes</taxon>
        <taxon>Agaricomycetidae</taxon>
        <taxon>Boletales</taxon>
        <taxon>Coniophorineae</taxon>
        <taxon>Serpulaceae</taxon>
        <taxon>Serpula</taxon>
    </lineage>
</organism>
<dbReference type="GeneID" id="18815334"/>
<feature type="region of interest" description="Disordered" evidence="1">
    <location>
        <begin position="254"/>
        <end position="287"/>
    </location>
</feature>
<proteinExistence type="predicted"/>
<feature type="compositionally biased region" description="Basic and acidic residues" evidence="1">
    <location>
        <begin position="261"/>
        <end position="281"/>
    </location>
</feature>
<feature type="domain" description="Retrotransposon gag" evidence="2">
    <location>
        <begin position="140"/>
        <end position="207"/>
    </location>
</feature>
<evidence type="ECO:0000313" key="3">
    <source>
        <dbReference type="EMBL" id="EGO22206.1"/>
    </source>
</evidence>
<evidence type="ECO:0000256" key="1">
    <source>
        <dbReference type="SAM" id="MobiDB-lite"/>
    </source>
</evidence>
<evidence type="ECO:0000259" key="2">
    <source>
        <dbReference type="Pfam" id="PF03732"/>
    </source>
</evidence>
<dbReference type="HOGENOM" id="CLU_871994_0_0_1"/>
<dbReference type="Proteomes" id="UP000008064">
    <property type="component" value="Unassembled WGS sequence"/>
</dbReference>
<dbReference type="KEGG" id="sla:SERLADRAFT_440221"/>
<dbReference type="RefSeq" id="XP_007320744.1">
    <property type="nucleotide sequence ID" value="XM_007320682.1"/>
</dbReference>
<name>F8P3V7_SERL9</name>
<sequence>MADLIGALPEAGPSQTQLTILAGLTPEAAERAEEEAAEYRGLWEKQISTNSEIQKNNEGGEKRDCERIRSALDNLPTFNGDQTKFKNFIEHISLHFKEDPEYFRDEKKKKAFVLSYMKEGTGASFRSEWLEDKMSMTSALEQAQYQRWAIFERRLTEAFKNNYKEEEAQNQILQLKQGSKTARDVFLEFDSLQRRAGYRDDSILITLLKRNMNYTLVDKLYVSGLPPSRYKEWRKLLLNYDQIWRKTEKQKKGYFGQTERTGARKEDGGGKKAHSGTKDRTGTVYSGAGQPMEIDKARYRKEGLCFKCRVNIRKNTLAI</sequence>
<dbReference type="Pfam" id="PF03732">
    <property type="entry name" value="Retrotrans_gag"/>
    <property type="match status" value="1"/>
</dbReference>
<accession>F8P3V7</accession>
<protein>
    <recommendedName>
        <fullName evidence="2">Retrotransposon gag domain-containing protein</fullName>
    </recommendedName>
</protein>
<dbReference type="EMBL" id="GL945437">
    <property type="protein sequence ID" value="EGO22206.1"/>
    <property type="molecule type" value="Genomic_DNA"/>
</dbReference>
<dbReference type="AlphaFoldDB" id="F8P3V7"/>